<evidence type="ECO:0000313" key="2">
    <source>
        <dbReference type="Proteomes" id="UP000051380"/>
    </source>
</evidence>
<accession>A0A0R3CSG0</accession>
<gene>
    <name evidence="1" type="ORF">AOQ72_16045</name>
</gene>
<organism evidence="1 2">
    <name type="scientific">Bradyrhizobium yuanmingense</name>
    <dbReference type="NCBI Taxonomy" id="108015"/>
    <lineage>
        <taxon>Bacteria</taxon>
        <taxon>Pseudomonadati</taxon>
        <taxon>Pseudomonadota</taxon>
        <taxon>Alphaproteobacteria</taxon>
        <taxon>Hyphomicrobiales</taxon>
        <taxon>Nitrobacteraceae</taxon>
        <taxon>Bradyrhizobium</taxon>
    </lineage>
</organism>
<dbReference type="AlphaFoldDB" id="A0A0R3CSG0"/>
<name>A0A0R3CSG0_9BRAD</name>
<protein>
    <submittedName>
        <fullName evidence="1">Uncharacterized protein</fullName>
    </submittedName>
</protein>
<evidence type="ECO:0000313" key="1">
    <source>
        <dbReference type="EMBL" id="KRP98925.1"/>
    </source>
</evidence>
<dbReference type="EMBL" id="LJYF01000015">
    <property type="protein sequence ID" value="KRP98925.1"/>
    <property type="molecule type" value="Genomic_DNA"/>
</dbReference>
<dbReference type="Proteomes" id="UP000051380">
    <property type="component" value="Unassembled WGS sequence"/>
</dbReference>
<sequence length="94" mass="10401">MSRHNALPLLAHSVALTRGTPPIYEGMSQLIININEKAVILSGQAIRRMRSCRMRSAAKCSAYNVLAILFGLIARLYEPEGPTLAEYLKRWGCG</sequence>
<reference evidence="1 2" key="1">
    <citation type="submission" date="2015-09" db="EMBL/GenBank/DDBJ databases">
        <title>Draft Genome Sequence of the Strain BR 3267 (Bradyrhizobium yuanmingense) recommended as inoculant for cowpea in Brazil.</title>
        <authorList>
            <person name="Simoes-Araujo J.L."/>
            <person name="Zilli J.E."/>
        </authorList>
    </citation>
    <scope>NUCLEOTIDE SEQUENCE [LARGE SCALE GENOMIC DNA]</scope>
    <source>
        <strain evidence="1 2">BR3267</strain>
    </source>
</reference>
<comment type="caution">
    <text evidence="1">The sequence shown here is derived from an EMBL/GenBank/DDBJ whole genome shotgun (WGS) entry which is preliminary data.</text>
</comment>
<proteinExistence type="predicted"/>